<dbReference type="SUPFAM" id="SSF48439">
    <property type="entry name" value="Protein prenylyltransferase"/>
    <property type="match status" value="1"/>
</dbReference>
<dbReference type="InterPro" id="IPR002088">
    <property type="entry name" value="Prenyl_trans_a"/>
</dbReference>
<dbReference type="Proteomes" id="UP001642720">
    <property type="component" value="Unassembled WGS sequence"/>
</dbReference>
<evidence type="ECO:0000256" key="1">
    <source>
        <dbReference type="ARBA" id="ARBA00006734"/>
    </source>
</evidence>
<comment type="caution">
    <text evidence="5">The sequence shown here is derived from an EMBL/GenBank/DDBJ whole genome shotgun (WGS) entry which is preliminary data.</text>
</comment>
<keyword evidence="4" id="KW-0677">Repeat</keyword>
<dbReference type="RefSeq" id="XP_073557673.1">
    <property type="nucleotide sequence ID" value="XM_073703626.1"/>
</dbReference>
<reference evidence="5 6" key="1">
    <citation type="submission" date="2018-01" db="EMBL/GenBank/DDBJ databases">
        <title>Genome characterization of the sugarcane-associated fungus Trichoderma ghanense CCMA-1212 and their application in lignocelulose bioconversion.</title>
        <authorList>
            <person name="Steindorff A.S."/>
            <person name="Mendes T.D."/>
            <person name="Vilela E.S.D."/>
            <person name="Rodrigues D.S."/>
            <person name="Formighieri E.F."/>
            <person name="Melo I.S."/>
            <person name="Favaro L.C.L."/>
        </authorList>
    </citation>
    <scope>NUCLEOTIDE SEQUENCE [LARGE SCALE GENOMIC DNA]</scope>
    <source>
        <strain evidence="5 6">CCMA-1212</strain>
    </source>
</reference>
<evidence type="ECO:0008006" key="7">
    <source>
        <dbReference type="Google" id="ProtNLM"/>
    </source>
</evidence>
<evidence type="ECO:0000313" key="6">
    <source>
        <dbReference type="Proteomes" id="UP001642720"/>
    </source>
</evidence>
<comment type="similarity">
    <text evidence="1">Belongs to the protein prenyltransferase subunit alpha family.</text>
</comment>
<accession>A0ABY2H1S5</accession>
<dbReference type="PANTHER" id="PTHR11129">
    <property type="entry name" value="PROTEIN FARNESYLTRANSFERASE ALPHA SUBUNIT/RAB GERANYLGERANYL TRANSFERASE ALPHA SUBUNIT"/>
    <property type="match status" value="1"/>
</dbReference>
<protein>
    <recommendedName>
        <fullName evidence="7">Protein prenyltransferase</fullName>
    </recommendedName>
</protein>
<proteinExistence type="inferred from homology"/>
<keyword evidence="6" id="KW-1185">Reference proteome</keyword>
<evidence type="ECO:0000313" key="5">
    <source>
        <dbReference type="EMBL" id="TFB01472.1"/>
    </source>
</evidence>
<dbReference type="EMBL" id="PPTA01000008">
    <property type="protein sequence ID" value="TFB01472.1"/>
    <property type="molecule type" value="Genomic_DNA"/>
</dbReference>
<name>A0ABY2H1S5_9HYPO</name>
<evidence type="ECO:0000256" key="3">
    <source>
        <dbReference type="ARBA" id="ARBA00022679"/>
    </source>
</evidence>
<evidence type="ECO:0000256" key="2">
    <source>
        <dbReference type="ARBA" id="ARBA00022602"/>
    </source>
</evidence>
<sequence>MSRALDDDVKRAIKHGDHEQVFHGIADALTQRLPELLEVELLGRSHMVDEHTILLQDGPAIAVPKLRLVQAFLYARGLLQKHVGGGLAGSREDGLVRRATAVILLMDPEHLTAANTSKRLLQDALKSGADIGPKLHDELYFVDSLLTSRLHRHTKSPTLWSHRQWLMQQFQHHNITIDPTDTMRKVILIAAERHPRNYYAWLHARHLTQVVAETALPQEQEQHLAGILDAAQKWALAHHDDVSGWAFLMFFLERHPEYAGPVMGEATRRAASFHWRNESVWYFFRNVAVRPWCGRDAREGIEAARLALLKGVEARSEGERVLRQASSWIEEYSP</sequence>
<keyword evidence="3" id="KW-0808">Transferase</keyword>
<dbReference type="Pfam" id="PF01239">
    <property type="entry name" value="PPTA"/>
    <property type="match status" value="2"/>
</dbReference>
<organism evidence="5 6">
    <name type="scientific">Trichoderma ghanense</name>
    <dbReference type="NCBI Taxonomy" id="65468"/>
    <lineage>
        <taxon>Eukaryota</taxon>
        <taxon>Fungi</taxon>
        <taxon>Dikarya</taxon>
        <taxon>Ascomycota</taxon>
        <taxon>Pezizomycotina</taxon>
        <taxon>Sordariomycetes</taxon>
        <taxon>Hypocreomycetidae</taxon>
        <taxon>Hypocreales</taxon>
        <taxon>Hypocreaceae</taxon>
        <taxon>Trichoderma</taxon>
    </lineage>
</organism>
<dbReference type="PANTHER" id="PTHR11129:SF3">
    <property type="entry name" value="PROTEIN PRENYLTRANSFERASE ALPHA SUBUNIT REPEAT-CONTAINING PROTEIN 1"/>
    <property type="match status" value="1"/>
</dbReference>
<keyword evidence="2" id="KW-0637">Prenyltransferase</keyword>
<dbReference type="GeneID" id="300578076"/>
<dbReference type="Gene3D" id="1.25.40.120">
    <property type="entry name" value="Protein prenylyltransferase"/>
    <property type="match status" value="1"/>
</dbReference>
<evidence type="ECO:0000256" key="4">
    <source>
        <dbReference type="ARBA" id="ARBA00022737"/>
    </source>
</evidence>
<gene>
    <name evidence="5" type="ORF">CCMA1212_006403</name>
</gene>